<keyword evidence="3" id="KW-1185">Reference proteome</keyword>
<dbReference type="Gene3D" id="3.40.50.1820">
    <property type="entry name" value="alpha/beta hydrolase"/>
    <property type="match status" value="1"/>
</dbReference>
<dbReference type="RefSeq" id="WP_013079057.1">
    <property type="nucleotide sequence ID" value="NZ_CP027850.1"/>
</dbReference>
<evidence type="ECO:0000313" key="3">
    <source>
        <dbReference type="Proteomes" id="UP000240527"/>
    </source>
</evidence>
<dbReference type="EMBL" id="CP027850">
    <property type="protein sequence ID" value="AVQ02131.1"/>
    <property type="molecule type" value="Genomic_DNA"/>
</dbReference>
<dbReference type="Pfam" id="PF00756">
    <property type="entry name" value="Esterase"/>
    <property type="match status" value="1"/>
</dbReference>
<keyword evidence="1" id="KW-0732">Signal</keyword>
<evidence type="ECO:0000256" key="1">
    <source>
        <dbReference type="SAM" id="SignalP"/>
    </source>
</evidence>
<evidence type="ECO:0000313" key="2">
    <source>
        <dbReference type="EMBL" id="AVQ02131.1"/>
    </source>
</evidence>
<reference evidence="2 3" key="1">
    <citation type="journal article" date="2015" name="Biotechnol. Bioeng.">
        <title>Genome sequence and phenotypic characterization of Caulobacter segnis.</title>
        <authorList>
            <person name="Patel S."/>
            <person name="Fletcher B."/>
            <person name="Scott D.C."/>
            <person name="Ely B."/>
        </authorList>
    </citation>
    <scope>NUCLEOTIDE SEQUENCE [LARGE SCALE GENOMIC DNA]</scope>
    <source>
        <strain evidence="2 3">TK0059</strain>
    </source>
</reference>
<sequence length="347" mass="38358">MPRFLGLLLAGLIVVMSAPTTRAEVRDFTVASKAFEGNKLGLSGQRRVRAYLPAGYETSGRRYPVIYFLHNLFEDEKVAFDRDGFAALLDQAIAAKAIPPVIVVAADFSTPLGSSIYTSSPVTGRWDDFLAVELVGWTDKTFRTLARRDSRGLAGDRMGGYGAIAMGMRHADVFGAVYALHPVGAGPGLQPMLSRPNFARLQNAKSLDDLKGDGFSQLFTAIFQAHLPNPDKPPLYVDLPARQVDGRLEIDTRQLARLFESFPLDRQVQRHADALKTLRGLKFDWGRNDPNPDHVISDQALSRMLTEFGVPHEAEEYVGGWGDRTWGETGRVYTAMLPFFARTLVVD</sequence>
<dbReference type="InterPro" id="IPR029058">
    <property type="entry name" value="AB_hydrolase_fold"/>
</dbReference>
<dbReference type="PANTHER" id="PTHR48098:SF1">
    <property type="entry name" value="DIACYLGLYCEROL ACYLTRANSFERASE_MYCOLYLTRANSFERASE AG85A"/>
    <property type="match status" value="1"/>
</dbReference>
<dbReference type="InterPro" id="IPR000801">
    <property type="entry name" value="Esterase-like"/>
</dbReference>
<dbReference type="SUPFAM" id="SSF53474">
    <property type="entry name" value="alpha/beta-Hydrolases"/>
    <property type="match status" value="1"/>
</dbReference>
<protein>
    <submittedName>
        <fullName evidence="2">Esterase</fullName>
    </submittedName>
</protein>
<name>A0ABN5ITS7_9CAUL</name>
<dbReference type="InterPro" id="IPR050583">
    <property type="entry name" value="Mycobacterial_A85_antigen"/>
</dbReference>
<dbReference type="Proteomes" id="UP000240527">
    <property type="component" value="Chromosome"/>
</dbReference>
<accession>A0ABN5ITS7</accession>
<feature type="signal peptide" evidence="1">
    <location>
        <begin position="1"/>
        <end position="23"/>
    </location>
</feature>
<gene>
    <name evidence="2" type="ORF">B7G68_09890</name>
</gene>
<feature type="chain" id="PRO_5045674099" evidence="1">
    <location>
        <begin position="24"/>
        <end position="347"/>
    </location>
</feature>
<dbReference type="PANTHER" id="PTHR48098">
    <property type="entry name" value="ENTEROCHELIN ESTERASE-RELATED"/>
    <property type="match status" value="1"/>
</dbReference>
<organism evidence="2 3">
    <name type="scientific">Caulobacter segnis</name>
    <dbReference type="NCBI Taxonomy" id="88688"/>
    <lineage>
        <taxon>Bacteria</taxon>
        <taxon>Pseudomonadati</taxon>
        <taxon>Pseudomonadota</taxon>
        <taxon>Alphaproteobacteria</taxon>
        <taxon>Caulobacterales</taxon>
        <taxon>Caulobacteraceae</taxon>
        <taxon>Caulobacter</taxon>
    </lineage>
</organism>
<proteinExistence type="predicted"/>